<reference evidence="2" key="1">
    <citation type="submission" date="2016-11" db="EMBL/GenBank/DDBJ databases">
        <authorList>
            <person name="Varghese N."/>
            <person name="Submissions S."/>
        </authorList>
    </citation>
    <scope>NUCLEOTIDE SEQUENCE [LARGE SCALE GENOMIC DNA]</scope>
    <source>
        <strain evidence="2">C3</strain>
    </source>
</reference>
<evidence type="ECO:0008006" key="3">
    <source>
        <dbReference type="Google" id="ProtNLM"/>
    </source>
</evidence>
<dbReference type="AlphaFoldDB" id="A0A1K1M8P0"/>
<sequence length="145" mass="16650">MTAKEYLKQAYWADQRINSKLNQLASLKDMATKATSTLGTEPVSGTRNVQRMADTIDNIIALENEINDDIDHLVDLKRDVMKTLSKVQDTNCLMLLELRYLSFKSWEDIAAEMHYGSRWVHILHSKGLTAVEKILEKNKECTKIH</sequence>
<dbReference type="Proteomes" id="UP000182958">
    <property type="component" value="Unassembled WGS sequence"/>
</dbReference>
<gene>
    <name evidence="1" type="ORF">SAMN02910323_0589</name>
</gene>
<dbReference type="EMBL" id="FPJA01000004">
    <property type="protein sequence ID" value="SFW18334.1"/>
    <property type="molecule type" value="Genomic_DNA"/>
</dbReference>
<evidence type="ECO:0000313" key="1">
    <source>
        <dbReference type="EMBL" id="SFW18334.1"/>
    </source>
</evidence>
<evidence type="ECO:0000313" key="2">
    <source>
        <dbReference type="Proteomes" id="UP000182958"/>
    </source>
</evidence>
<accession>A0A1K1M8P0</accession>
<name>A0A1K1M8P0_SELRU</name>
<keyword evidence="2" id="KW-1185">Reference proteome</keyword>
<dbReference type="RefSeq" id="WP_072305450.1">
    <property type="nucleotide sequence ID" value="NZ_FPJA01000004.1"/>
</dbReference>
<proteinExistence type="predicted"/>
<organism evidence="1 2">
    <name type="scientific">Selenomonas ruminantium</name>
    <dbReference type="NCBI Taxonomy" id="971"/>
    <lineage>
        <taxon>Bacteria</taxon>
        <taxon>Bacillati</taxon>
        <taxon>Bacillota</taxon>
        <taxon>Negativicutes</taxon>
        <taxon>Selenomonadales</taxon>
        <taxon>Selenomonadaceae</taxon>
        <taxon>Selenomonas</taxon>
    </lineage>
</organism>
<protein>
    <recommendedName>
        <fullName evidence="3">DUF1492 domain-containing protein</fullName>
    </recommendedName>
</protein>